<reference evidence="1 2" key="1">
    <citation type="submission" date="2019-10" db="EMBL/GenBank/DDBJ databases">
        <title>Thermopilla bonchosmolovskayae gen. nov., sp. nov., a moderately thermophilic Chloroflexi bacterium from a Chukotka hot spring (Arctic, Russia), representing a novel classis Thermopillaia, which include previously uncultivated lineage OLB14.</title>
        <authorList>
            <person name="Kochetkova T.V."/>
            <person name="Zayulina K.S."/>
            <person name="Zhigarkov V.S."/>
            <person name="Minaev N.V."/>
            <person name="Novikov A."/>
            <person name="Toshchakov S.V."/>
            <person name="Elcheninov A.G."/>
            <person name="Kublanov I.V."/>
        </authorList>
    </citation>
    <scope>NUCLEOTIDE SEQUENCE [LARGE SCALE GENOMIC DNA]</scope>
    <source>
        <strain evidence="1 2">3753O</strain>
    </source>
</reference>
<dbReference type="RefSeq" id="WP_158066668.1">
    <property type="nucleotide sequence ID" value="NZ_CP042829.1"/>
</dbReference>
<evidence type="ECO:0000313" key="2">
    <source>
        <dbReference type="Proteomes" id="UP000326331"/>
    </source>
</evidence>
<dbReference type="Proteomes" id="UP000326331">
    <property type="component" value="Chromosome"/>
</dbReference>
<sequence>MKVSVLQAINLFSARLILNNDKFLVPFNKAYLPQIMAHSSDRDFPVSLGQHMREIFRSYDAGDRSQSSVSKAGIAWELLCALYLTACFKGTDAAAVHRSHARLLLPSSVREALRVTISGKKLVPDNDIIVLVWRGEQVPEIKVDNWKRVPKKRIDGALNDPSKIQLFAISCKTTFNDQINAALFWDMIYRRYKQDHARIAVGGRAQLSQFYDGQLRTALFTVPSQNKVDFNATSAPVVKGQIMSGGVYWGRPTVDFIESIDRFFPTWGIPTISSKWSEESQEATMHPWPF</sequence>
<organism evidence="1 2">
    <name type="scientific">Tepidiforma bonchosmolovskayae</name>
    <dbReference type="NCBI Taxonomy" id="2601677"/>
    <lineage>
        <taxon>Bacteria</taxon>
        <taxon>Bacillati</taxon>
        <taxon>Chloroflexota</taxon>
        <taxon>Tepidiformia</taxon>
        <taxon>Tepidiformales</taxon>
        <taxon>Tepidiformaceae</taxon>
        <taxon>Tepidiforma</taxon>
    </lineage>
</organism>
<protein>
    <recommendedName>
        <fullName evidence="3">BsaWI restriction endonuclease type 2 domain-containing protein</fullName>
    </recommendedName>
</protein>
<evidence type="ECO:0000313" key="1">
    <source>
        <dbReference type="EMBL" id="QFG02744.1"/>
    </source>
</evidence>
<dbReference type="EMBL" id="CP042829">
    <property type="protein sequence ID" value="QFG02744.1"/>
    <property type="molecule type" value="Genomic_DNA"/>
</dbReference>
<proteinExistence type="predicted"/>
<gene>
    <name evidence="1" type="ORF">Tbon_05380</name>
</gene>
<name>A0ABX6C0E6_9CHLR</name>
<keyword evidence="2" id="KW-1185">Reference proteome</keyword>
<accession>A0ABX6C0E6</accession>
<evidence type="ECO:0008006" key="3">
    <source>
        <dbReference type="Google" id="ProtNLM"/>
    </source>
</evidence>